<proteinExistence type="predicted"/>
<dbReference type="SUPFAM" id="SSF52540">
    <property type="entry name" value="P-loop containing nucleoside triphosphate hydrolases"/>
    <property type="match status" value="1"/>
</dbReference>
<dbReference type="CDD" id="cd19481">
    <property type="entry name" value="RecA-like_protease"/>
    <property type="match status" value="1"/>
</dbReference>
<dbReference type="EMBL" id="BMLB01000002">
    <property type="protein sequence ID" value="GGK63375.1"/>
    <property type="molecule type" value="Genomic_DNA"/>
</dbReference>
<organism evidence="2 3">
    <name type="scientific">Ornithinimicrobium pekingense</name>
    <dbReference type="NCBI Taxonomy" id="384677"/>
    <lineage>
        <taxon>Bacteria</taxon>
        <taxon>Bacillati</taxon>
        <taxon>Actinomycetota</taxon>
        <taxon>Actinomycetes</taxon>
        <taxon>Micrococcales</taxon>
        <taxon>Ornithinimicrobiaceae</taxon>
        <taxon>Ornithinimicrobium</taxon>
    </lineage>
</organism>
<dbReference type="Proteomes" id="UP000662111">
    <property type="component" value="Unassembled WGS sequence"/>
</dbReference>
<sequence length="607" mass="64331">MPQHLRTPLRRGGFDALDETIIALALAPELDPVLAQALTALTVGLGTPYPTAALIGDLVGAHGTQRVELAVRLCDAGPLARLGLLHVMSPLCPGGVPRGPSLVATCAPSAGLLRWTFGVTRLDPALFPRVRDDLLAPQHPPDARVAEALTSVLSDPVPSLISLVGGRPGDAQATALYAAARSGRVVLSTTADALVDASLAARVATESLLRDAVVVVTGDTTTVPPSRWETLATVVVVGSHPVLGDHTSRLVSSLTLERPASTSLGGHLVDVLRDHGLSVSAPEARRIGGWRHLRHEDIGHLVATLSARAAGRGPTDDALAVTADDLSDVAVRVVGNDLARLATPLETSRDWSQLVLPAPLRRELTALVEQAASRAAVLDECGFGDLPGQPRGVTAVFAGPSGSGKTLASRLVAGDLGLPLYAVDLAATVSKYIGETERNLDALFAAAEKTDAVLLFDEAESLFGKRSEVQDARDRYANLEISFLLQRMERYEGVAILATNLLGHFDDAFARRLSFCLHFPYPDEAQRARIWRAVWPPQVELDDAIDFDEIAARHPFSGGHIRNVALASTHLAHGRLGVVDTTCLLEAIDREYAKLGQLPDVVPEPVP</sequence>
<evidence type="ECO:0000313" key="2">
    <source>
        <dbReference type="EMBL" id="GGK63375.1"/>
    </source>
</evidence>
<dbReference type="Pfam" id="PF00004">
    <property type="entry name" value="AAA"/>
    <property type="match status" value="1"/>
</dbReference>
<dbReference type="SMART" id="SM00382">
    <property type="entry name" value="AAA"/>
    <property type="match status" value="1"/>
</dbReference>
<protein>
    <submittedName>
        <fullName evidence="2">ATPase</fullName>
    </submittedName>
</protein>
<name>A0ABQ2F5C2_9MICO</name>
<dbReference type="RefSeq" id="WP_022920526.1">
    <property type="nucleotide sequence ID" value="NZ_BMLB01000002.1"/>
</dbReference>
<feature type="domain" description="AAA+ ATPase" evidence="1">
    <location>
        <begin position="391"/>
        <end position="523"/>
    </location>
</feature>
<gene>
    <name evidence="2" type="ORF">GCM10011509_09710</name>
</gene>
<reference evidence="3" key="1">
    <citation type="journal article" date="2019" name="Int. J. Syst. Evol. Microbiol.">
        <title>The Global Catalogue of Microorganisms (GCM) 10K type strain sequencing project: providing services to taxonomists for standard genome sequencing and annotation.</title>
        <authorList>
            <consortium name="The Broad Institute Genomics Platform"/>
            <consortium name="The Broad Institute Genome Sequencing Center for Infectious Disease"/>
            <person name="Wu L."/>
            <person name="Ma J."/>
        </authorList>
    </citation>
    <scope>NUCLEOTIDE SEQUENCE [LARGE SCALE GENOMIC DNA]</scope>
    <source>
        <strain evidence="3">CGMCC 1.5362</strain>
    </source>
</reference>
<evidence type="ECO:0000259" key="1">
    <source>
        <dbReference type="SMART" id="SM00382"/>
    </source>
</evidence>
<dbReference type="PANTHER" id="PTHR46411">
    <property type="entry name" value="FAMILY ATPASE, PUTATIVE-RELATED"/>
    <property type="match status" value="1"/>
</dbReference>
<dbReference type="InterPro" id="IPR027417">
    <property type="entry name" value="P-loop_NTPase"/>
</dbReference>
<dbReference type="Gene3D" id="3.40.50.300">
    <property type="entry name" value="P-loop containing nucleotide triphosphate hydrolases"/>
    <property type="match status" value="1"/>
</dbReference>
<dbReference type="PANTHER" id="PTHR46411:SF3">
    <property type="entry name" value="AAA+ ATPASE DOMAIN-CONTAINING PROTEIN"/>
    <property type="match status" value="1"/>
</dbReference>
<dbReference type="InterPro" id="IPR003959">
    <property type="entry name" value="ATPase_AAA_core"/>
</dbReference>
<keyword evidence="3" id="KW-1185">Reference proteome</keyword>
<evidence type="ECO:0000313" key="3">
    <source>
        <dbReference type="Proteomes" id="UP000662111"/>
    </source>
</evidence>
<comment type="caution">
    <text evidence="2">The sequence shown here is derived from an EMBL/GenBank/DDBJ whole genome shotgun (WGS) entry which is preliminary data.</text>
</comment>
<dbReference type="InterPro" id="IPR003593">
    <property type="entry name" value="AAA+_ATPase"/>
</dbReference>
<accession>A0ABQ2F5C2</accession>